<protein>
    <submittedName>
        <fullName evidence="1">DegT/DnrJ/EryC1/StrS aminotransferase family protein</fullName>
    </submittedName>
</protein>
<keyword evidence="1" id="KW-0808">Transferase</keyword>
<sequence>MNRKVEFFRHSIGPEEITRVTNVLQSLFLTTGDEVAEFEERLALFLGLPYTAAVTSCTAALHLALLAAGVGEGDEVITTPFTFVGTSNSALMAGGTPVFVDVERDTGNIDPDAIEDAVTERTKAILPVHLYGQMCNMERIREIADRHGLAVVEDSAHSLEAEWKGKKSGHYGDFACFSFYATKNITSGEGGAVSVKDSANVELLRKLRLHGLET</sequence>
<dbReference type="EMBL" id="DSEC01000462">
    <property type="protein sequence ID" value="HER44089.1"/>
    <property type="molecule type" value="Genomic_DNA"/>
</dbReference>
<dbReference type="SUPFAM" id="SSF53383">
    <property type="entry name" value="PLP-dependent transferases"/>
    <property type="match status" value="1"/>
</dbReference>
<dbReference type="InterPro" id="IPR000653">
    <property type="entry name" value="DegT/StrS_aminotransferase"/>
</dbReference>
<evidence type="ECO:0000313" key="1">
    <source>
        <dbReference type="EMBL" id="HER44089.1"/>
    </source>
</evidence>
<dbReference type="GO" id="GO:0000271">
    <property type="term" value="P:polysaccharide biosynthetic process"/>
    <property type="evidence" value="ECO:0007669"/>
    <property type="project" value="TreeGrafter"/>
</dbReference>
<dbReference type="PANTHER" id="PTHR30244:SF34">
    <property type="entry name" value="DTDP-4-AMINO-4,6-DIDEOXYGALACTOSE TRANSAMINASE"/>
    <property type="match status" value="1"/>
</dbReference>
<comment type="caution">
    <text evidence="1">The sequence shown here is derived from an EMBL/GenBank/DDBJ whole genome shotgun (WGS) entry which is preliminary data.</text>
</comment>
<proteinExistence type="predicted"/>
<dbReference type="PANTHER" id="PTHR30244">
    <property type="entry name" value="TRANSAMINASE"/>
    <property type="match status" value="1"/>
</dbReference>
<accession>A0A7V2F456</accession>
<dbReference type="InterPro" id="IPR015421">
    <property type="entry name" value="PyrdxlP-dep_Trfase_major"/>
</dbReference>
<dbReference type="Pfam" id="PF01041">
    <property type="entry name" value="DegT_DnrJ_EryC1"/>
    <property type="match status" value="1"/>
</dbReference>
<gene>
    <name evidence="1" type="ORF">ENO08_06485</name>
</gene>
<dbReference type="Proteomes" id="UP000886069">
    <property type="component" value="Unassembled WGS sequence"/>
</dbReference>
<organism evidence="1">
    <name type="scientific">Eiseniibacteriota bacterium</name>
    <dbReference type="NCBI Taxonomy" id="2212470"/>
    <lineage>
        <taxon>Bacteria</taxon>
        <taxon>Candidatus Eiseniibacteriota</taxon>
    </lineage>
</organism>
<name>A0A7V2F456_UNCEI</name>
<reference evidence="1" key="1">
    <citation type="journal article" date="2020" name="mSystems">
        <title>Genome- and Community-Level Interaction Insights into Carbon Utilization and Element Cycling Functions of Hydrothermarchaeota in Hydrothermal Sediment.</title>
        <authorList>
            <person name="Zhou Z."/>
            <person name="Liu Y."/>
            <person name="Xu W."/>
            <person name="Pan J."/>
            <person name="Luo Z.H."/>
            <person name="Li M."/>
        </authorList>
    </citation>
    <scope>NUCLEOTIDE SEQUENCE [LARGE SCALE GENOMIC DNA]</scope>
    <source>
        <strain evidence="1">SpSt-1233</strain>
    </source>
</reference>
<feature type="non-terminal residue" evidence="1">
    <location>
        <position position="214"/>
    </location>
</feature>
<dbReference type="GO" id="GO:0030170">
    <property type="term" value="F:pyridoxal phosphate binding"/>
    <property type="evidence" value="ECO:0007669"/>
    <property type="project" value="TreeGrafter"/>
</dbReference>
<dbReference type="GO" id="GO:0008483">
    <property type="term" value="F:transaminase activity"/>
    <property type="evidence" value="ECO:0007669"/>
    <property type="project" value="UniProtKB-KW"/>
</dbReference>
<dbReference type="Gene3D" id="3.40.640.10">
    <property type="entry name" value="Type I PLP-dependent aspartate aminotransferase-like (Major domain)"/>
    <property type="match status" value="1"/>
</dbReference>
<dbReference type="InterPro" id="IPR015424">
    <property type="entry name" value="PyrdxlP-dep_Trfase"/>
</dbReference>
<dbReference type="AlphaFoldDB" id="A0A7V2F456"/>
<keyword evidence="1" id="KW-0032">Aminotransferase</keyword>